<dbReference type="HOGENOM" id="CLU_201808_0_0_3"/>
<dbReference type="EMBL" id="CP003630">
    <property type="protein sequence ID" value="AFZ17673.1"/>
    <property type="molecule type" value="Genomic_DNA"/>
</dbReference>
<dbReference type="STRING" id="1173027.Mic7113_1816"/>
<dbReference type="OrthoDB" id="27194at2"/>
<evidence type="ECO:0008006" key="3">
    <source>
        <dbReference type="Google" id="ProtNLM"/>
    </source>
</evidence>
<dbReference type="RefSeq" id="WP_015181825.1">
    <property type="nucleotide sequence ID" value="NC_019738.1"/>
</dbReference>
<reference evidence="1 2" key="1">
    <citation type="submission" date="2012-06" db="EMBL/GenBank/DDBJ databases">
        <title>Finished chromosome of genome of Microcoleus sp. PCC 7113.</title>
        <authorList>
            <consortium name="US DOE Joint Genome Institute"/>
            <person name="Gugger M."/>
            <person name="Coursin T."/>
            <person name="Rippka R."/>
            <person name="Tandeau De Marsac N."/>
            <person name="Huntemann M."/>
            <person name="Wei C.-L."/>
            <person name="Han J."/>
            <person name="Detter J.C."/>
            <person name="Han C."/>
            <person name="Tapia R."/>
            <person name="Chen A."/>
            <person name="Kyrpides N."/>
            <person name="Mavromatis K."/>
            <person name="Markowitz V."/>
            <person name="Szeto E."/>
            <person name="Ivanova N."/>
            <person name="Pagani I."/>
            <person name="Pati A."/>
            <person name="Goodwin L."/>
            <person name="Nordberg H.P."/>
            <person name="Cantor M.N."/>
            <person name="Hua S.X."/>
            <person name="Woyke T."/>
            <person name="Kerfeld C.A."/>
        </authorList>
    </citation>
    <scope>NUCLEOTIDE SEQUENCE [LARGE SCALE GENOMIC DNA]</scope>
    <source>
        <strain evidence="1 2">PCC 7113</strain>
    </source>
</reference>
<dbReference type="PIRSF" id="PIRSF037205">
    <property type="entry name" value="UCP037205"/>
    <property type="match status" value="1"/>
</dbReference>
<gene>
    <name evidence="1" type="ORF">Mic7113_1816</name>
</gene>
<name>K9WBS7_9CYAN</name>
<accession>K9WBS7</accession>
<dbReference type="eggNOG" id="COG4338">
    <property type="taxonomic scope" value="Bacteria"/>
</dbReference>
<dbReference type="AlphaFoldDB" id="K9WBS7"/>
<dbReference type="Pfam" id="PF10013">
    <property type="entry name" value="DUF2256"/>
    <property type="match status" value="1"/>
</dbReference>
<dbReference type="Proteomes" id="UP000010471">
    <property type="component" value="Chromosome"/>
</dbReference>
<dbReference type="PANTHER" id="PTHR37463">
    <property type="entry name" value="GSL3115 PROTEIN"/>
    <property type="match status" value="1"/>
</dbReference>
<evidence type="ECO:0000313" key="1">
    <source>
        <dbReference type="EMBL" id="AFZ17673.1"/>
    </source>
</evidence>
<sequence length="50" mass="6024">MARQRSKSDLPQKTCLVCGLPFTWRKKWADCWDEVKYCSERCRRRKSKAS</sequence>
<dbReference type="PANTHER" id="PTHR37463:SF1">
    <property type="entry name" value="DUF2256 DOMAIN-CONTAINING PROTEIN"/>
    <property type="match status" value="1"/>
</dbReference>
<proteinExistence type="predicted"/>
<protein>
    <recommendedName>
        <fullName evidence="3">DUF2256 domain-containing protein</fullName>
    </recommendedName>
</protein>
<dbReference type="KEGG" id="mic:Mic7113_1816"/>
<dbReference type="PATRIC" id="fig|1173027.3.peg.2005"/>
<evidence type="ECO:0000313" key="2">
    <source>
        <dbReference type="Proteomes" id="UP000010471"/>
    </source>
</evidence>
<dbReference type="InterPro" id="IPR017136">
    <property type="entry name" value="UCP037205"/>
</dbReference>
<keyword evidence="2" id="KW-1185">Reference proteome</keyword>
<organism evidence="1 2">
    <name type="scientific">Allocoleopsis franciscana PCC 7113</name>
    <dbReference type="NCBI Taxonomy" id="1173027"/>
    <lineage>
        <taxon>Bacteria</taxon>
        <taxon>Bacillati</taxon>
        <taxon>Cyanobacteriota</taxon>
        <taxon>Cyanophyceae</taxon>
        <taxon>Coleofasciculales</taxon>
        <taxon>Coleofasciculaceae</taxon>
        <taxon>Allocoleopsis</taxon>
        <taxon>Allocoleopsis franciscana</taxon>
    </lineage>
</organism>